<keyword evidence="13" id="KW-0067">ATP-binding</keyword>
<evidence type="ECO:0000256" key="18">
    <source>
        <dbReference type="ARBA" id="ARBA00030800"/>
    </source>
</evidence>
<dbReference type="RefSeq" id="WP_148595315.1">
    <property type="nucleotide sequence ID" value="NZ_CP042997.1"/>
</dbReference>
<feature type="coiled-coil region" evidence="19">
    <location>
        <begin position="475"/>
        <end position="502"/>
    </location>
</feature>
<accession>A0A5B9W6D2</accession>
<evidence type="ECO:0000256" key="3">
    <source>
        <dbReference type="ARBA" id="ARBA00004496"/>
    </source>
</evidence>
<sequence length="1032" mass="112961">MEPPDTEANEASHPPAGDGEMAARVRAFDWSATPLGPPAGWPRSLRTIVDLLLAHPMPSIVLWGPDLIQIYNDGYARIAAGKHPAALGQPTRECWPEAWHINGPIYERVLARGESVLLEDRLIPLARQGVLEDAYFTLTYSPARDDDGRIGGVFLTVIETTAKVRAERERDRQDAHRRRAEERLRDSESRYRAFVRASSDLVYRMSPDWTELREQDGGGFLARAESPSRSWLDDYILPEDRPHILAAIRDSIEGKRPFDLEHRVIRADGTVGWTHSRAVPILDDRGEIVEWFGAARDVTDRRRAEEVLRASEERDAFLLRLSDAMRPLADPAEVLTTASRLLGEHLGVNRALYAEIEGEGDARECLVRGQYASRVSPFPGRASYSAFSDRGIGERLRRGEPLVVSDASTDPTIGAPQRAAWLAAEIRSTVTVPLVKQGRDVAVFAVHGARPREWTAAEVELVREVAERTWAAAERAEAQAALRESRRQLARELEDAKTLQRVSSLLIEDEAGGDLHEQILDAAMAILRADFGSIQLFDAGSGELHLLGWRGFHPDSAEFWRTVSIRSGTSCALALRHGERAIVPDAHAAGSPLGAESLRHFALSGIVAMQSTPLTTRDGQLVGMISTHWREVHTPGPRELRLLDVLAREAADFFERRRVREALRRGESRLRMALAASRMGMWTWDVARDAHRRDANLNALLGLDRVETVRPLGDFLARMDPGDRGPAREAFEEAARRGRPLGVEFRVVRPDGGVRWLRDQGDASGEGADGDLRLAGVCVDVTDLKEAQAALRRANEELEDQVARRTAALAEAMAQRAELTRRLAAAQEEERLRISRELHDSIGQLVAGLMLSLKAVETAEALPPSLGGKLADARSLVDEVGREVHALAMRLRPTSLDDIGLDAALGQLVSDWSARSGVPAAYQAAGLDAGRLPSEIETTVYRIVQEALTNATKHAGAGRVSVVVTRTAGHVTAVVEDDGAGFDPDATQGGRLGLAGMRERADLVGGELLVESGPGSGTVIVVRIPAPGDDGR</sequence>
<dbReference type="PANTHER" id="PTHR24421">
    <property type="entry name" value="NITRATE/NITRITE SENSOR PROTEIN NARX-RELATED"/>
    <property type="match status" value="1"/>
</dbReference>
<dbReference type="InterPro" id="IPR000014">
    <property type="entry name" value="PAS"/>
</dbReference>
<dbReference type="Proteomes" id="UP000324233">
    <property type="component" value="Chromosome"/>
</dbReference>
<dbReference type="PROSITE" id="PS50113">
    <property type="entry name" value="PAC"/>
    <property type="match status" value="2"/>
</dbReference>
<evidence type="ECO:0000256" key="6">
    <source>
        <dbReference type="ARBA" id="ARBA00022485"/>
    </source>
</evidence>
<dbReference type="InterPro" id="IPR004358">
    <property type="entry name" value="Sig_transdc_His_kin-like_C"/>
</dbReference>
<dbReference type="SMART" id="SM00065">
    <property type="entry name" value="GAF"/>
    <property type="match status" value="2"/>
</dbReference>
<feature type="coiled-coil region" evidence="19">
    <location>
        <begin position="163"/>
        <end position="190"/>
    </location>
</feature>
<evidence type="ECO:0000256" key="19">
    <source>
        <dbReference type="SAM" id="Coils"/>
    </source>
</evidence>
<keyword evidence="10" id="KW-0479">Metal-binding</keyword>
<proteinExistence type="predicted"/>
<dbReference type="Gene3D" id="3.30.565.10">
    <property type="entry name" value="Histidine kinase-like ATPase, C-terminal domain"/>
    <property type="match status" value="1"/>
</dbReference>
<dbReference type="Pfam" id="PF07730">
    <property type="entry name" value="HisKA_3"/>
    <property type="match status" value="1"/>
</dbReference>
<dbReference type="InterPro" id="IPR003018">
    <property type="entry name" value="GAF"/>
</dbReference>
<dbReference type="SUPFAM" id="SSF55785">
    <property type="entry name" value="PYP-like sensor domain (PAS domain)"/>
    <property type="match status" value="3"/>
</dbReference>
<feature type="coiled-coil region" evidence="19">
    <location>
        <begin position="781"/>
        <end position="829"/>
    </location>
</feature>
<dbReference type="SMART" id="SM00387">
    <property type="entry name" value="HATPase_c"/>
    <property type="match status" value="1"/>
</dbReference>
<dbReference type="SUPFAM" id="SSF55874">
    <property type="entry name" value="ATPase domain of HSP90 chaperone/DNA topoisomerase II/histidine kinase"/>
    <property type="match status" value="1"/>
</dbReference>
<dbReference type="InterPro" id="IPR029016">
    <property type="entry name" value="GAF-like_dom_sf"/>
</dbReference>
<dbReference type="GO" id="GO:0016020">
    <property type="term" value="C:membrane"/>
    <property type="evidence" value="ECO:0007669"/>
    <property type="project" value="InterPro"/>
</dbReference>
<evidence type="ECO:0000313" key="23">
    <source>
        <dbReference type="Proteomes" id="UP000324233"/>
    </source>
</evidence>
<dbReference type="Pfam" id="PF13185">
    <property type="entry name" value="GAF_2"/>
    <property type="match status" value="1"/>
</dbReference>
<dbReference type="InterPro" id="IPR050482">
    <property type="entry name" value="Sensor_HK_TwoCompSys"/>
</dbReference>
<dbReference type="GO" id="GO:0005737">
    <property type="term" value="C:cytoplasm"/>
    <property type="evidence" value="ECO:0007669"/>
    <property type="project" value="UniProtKB-SubCell"/>
</dbReference>
<dbReference type="EMBL" id="CP042997">
    <property type="protein sequence ID" value="QEH35521.1"/>
    <property type="molecule type" value="Genomic_DNA"/>
</dbReference>
<dbReference type="AlphaFoldDB" id="A0A5B9W6D2"/>
<dbReference type="InterPro" id="IPR005467">
    <property type="entry name" value="His_kinase_dom"/>
</dbReference>
<keyword evidence="8" id="KW-0597">Phosphoprotein</keyword>
<evidence type="ECO:0000256" key="1">
    <source>
        <dbReference type="ARBA" id="ARBA00000085"/>
    </source>
</evidence>
<dbReference type="InterPro" id="IPR013655">
    <property type="entry name" value="PAS_fold_3"/>
</dbReference>
<dbReference type="GO" id="GO:0051539">
    <property type="term" value="F:4 iron, 4 sulfur cluster binding"/>
    <property type="evidence" value="ECO:0007669"/>
    <property type="project" value="UniProtKB-KW"/>
</dbReference>
<dbReference type="InterPro" id="IPR036890">
    <property type="entry name" value="HATPase_C_sf"/>
</dbReference>
<dbReference type="Pfam" id="PF01590">
    <property type="entry name" value="GAF"/>
    <property type="match status" value="1"/>
</dbReference>
<dbReference type="Pfam" id="PF08448">
    <property type="entry name" value="PAS_4"/>
    <property type="match status" value="1"/>
</dbReference>
<evidence type="ECO:0000256" key="10">
    <source>
        <dbReference type="ARBA" id="ARBA00022723"/>
    </source>
</evidence>
<keyword evidence="7" id="KW-0963">Cytoplasm</keyword>
<dbReference type="InterPro" id="IPR035965">
    <property type="entry name" value="PAS-like_dom_sf"/>
</dbReference>
<gene>
    <name evidence="22" type="primary">nreB_3</name>
    <name evidence="22" type="ORF">OJF2_40730</name>
</gene>
<dbReference type="GO" id="GO:0005524">
    <property type="term" value="F:ATP binding"/>
    <property type="evidence" value="ECO:0007669"/>
    <property type="project" value="UniProtKB-KW"/>
</dbReference>
<dbReference type="PROSITE" id="PS50109">
    <property type="entry name" value="HIS_KIN"/>
    <property type="match status" value="1"/>
</dbReference>
<keyword evidence="15" id="KW-0902">Two-component regulatory system</keyword>
<dbReference type="Gene3D" id="3.30.450.20">
    <property type="entry name" value="PAS domain"/>
    <property type="match status" value="3"/>
</dbReference>
<dbReference type="GO" id="GO:0046983">
    <property type="term" value="F:protein dimerization activity"/>
    <property type="evidence" value="ECO:0007669"/>
    <property type="project" value="InterPro"/>
</dbReference>
<evidence type="ECO:0000259" key="21">
    <source>
        <dbReference type="PROSITE" id="PS50113"/>
    </source>
</evidence>
<keyword evidence="14" id="KW-0408">Iron</keyword>
<dbReference type="GO" id="GO:0000155">
    <property type="term" value="F:phosphorelay sensor kinase activity"/>
    <property type="evidence" value="ECO:0007669"/>
    <property type="project" value="InterPro"/>
</dbReference>
<dbReference type="PANTHER" id="PTHR24421:SF10">
    <property type="entry name" value="NITRATE_NITRITE SENSOR PROTEIN NARQ"/>
    <property type="match status" value="1"/>
</dbReference>
<evidence type="ECO:0000256" key="8">
    <source>
        <dbReference type="ARBA" id="ARBA00022553"/>
    </source>
</evidence>
<comment type="subcellular location">
    <subcellularLocation>
        <location evidence="3">Cytoplasm</location>
    </subcellularLocation>
</comment>
<dbReference type="NCBIfam" id="TIGR00229">
    <property type="entry name" value="sensory_box"/>
    <property type="match status" value="1"/>
</dbReference>
<evidence type="ECO:0000256" key="2">
    <source>
        <dbReference type="ARBA" id="ARBA00001966"/>
    </source>
</evidence>
<keyword evidence="6" id="KW-0004">4Fe-4S</keyword>
<keyword evidence="12 22" id="KW-0418">Kinase</keyword>
<dbReference type="OrthoDB" id="290376at2"/>
<dbReference type="GO" id="GO:0046872">
    <property type="term" value="F:metal ion binding"/>
    <property type="evidence" value="ECO:0007669"/>
    <property type="project" value="UniProtKB-KW"/>
</dbReference>
<feature type="domain" description="PAC" evidence="21">
    <location>
        <begin position="258"/>
        <end position="310"/>
    </location>
</feature>
<evidence type="ECO:0000256" key="16">
    <source>
        <dbReference type="ARBA" id="ARBA00023014"/>
    </source>
</evidence>
<keyword evidence="23" id="KW-1185">Reference proteome</keyword>
<evidence type="ECO:0000256" key="12">
    <source>
        <dbReference type="ARBA" id="ARBA00022777"/>
    </source>
</evidence>
<evidence type="ECO:0000259" key="20">
    <source>
        <dbReference type="PROSITE" id="PS50109"/>
    </source>
</evidence>
<dbReference type="SUPFAM" id="SSF55781">
    <property type="entry name" value="GAF domain-like"/>
    <property type="match status" value="2"/>
</dbReference>
<feature type="domain" description="Histidine kinase" evidence="20">
    <location>
        <begin position="940"/>
        <end position="1028"/>
    </location>
</feature>
<keyword evidence="9 22" id="KW-0808">Transferase</keyword>
<feature type="domain" description="PAC" evidence="21">
    <location>
        <begin position="741"/>
        <end position="793"/>
    </location>
</feature>
<comment type="function">
    <text evidence="17">Member of the two-component regulatory system NreB/NreC involved in the control of dissimilatory nitrate/nitrite reduction in response to oxygen. NreB functions as a direct oxygen sensor histidine kinase which is autophosphorylated, in the absence of oxygen, probably at the conserved histidine residue, and transfers its phosphate group probably to a conserved aspartate residue of NreC. NreB/NreC activates the expression of the nitrate (narGHJI) and nitrite (nir) reductase operons, as well as the putative nitrate transporter gene narT.</text>
</comment>
<evidence type="ECO:0000313" key="22">
    <source>
        <dbReference type="EMBL" id="QEH35521.1"/>
    </source>
</evidence>
<comment type="cofactor">
    <cofactor evidence="2">
        <name>[4Fe-4S] cluster</name>
        <dbReference type="ChEBI" id="CHEBI:49883"/>
    </cofactor>
</comment>
<evidence type="ECO:0000256" key="11">
    <source>
        <dbReference type="ARBA" id="ARBA00022741"/>
    </source>
</evidence>
<dbReference type="EC" id="2.7.13.3" evidence="4"/>
<evidence type="ECO:0000256" key="5">
    <source>
        <dbReference type="ARBA" id="ARBA00017322"/>
    </source>
</evidence>
<keyword evidence="16" id="KW-0411">Iron-sulfur</keyword>
<dbReference type="CDD" id="cd16917">
    <property type="entry name" value="HATPase_UhpB-NarQ-NarX-like"/>
    <property type="match status" value="1"/>
</dbReference>
<reference evidence="22 23" key="1">
    <citation type="submission" date="2019-08" db="EMBL/GenBank/DDBJ databases">
        <title>Deep-cultivation of Planctomycetes and their phenomic and genomic characterization uncovers novel biology.</title>
        <authorList>
            <person name="Wiegand S."/>
            <person name="Jogler M."/>
            <person name="Boedeker C."/>
            <person name="Pinto D."/>
            <person name="Vollmers J."/>
            <person name="Rivas-Marin E."/>
            <person name="Kohn T."/>
            <person name="Peeters S.H."/>
            <person name="Heuer A."/>
            <person name="Rast P."/>
            <person name="Oberbeckmann S."/>
            <person name="Bunk B."/>
            <person name="Jeske O."/>
            <person name="Meyerdierks A."/>
            <person name="Storesund J.E."/>
            <person name="Kallscheuer N."/>
            <person name="Luecker S."/>
            <person name="Lage O.M."/>
            <person name="Pohl T."/>
            <person name="Merkel B.J."/>
            <person name="Hornburger P."/>
            <person name="Mueller R.-W."/>
            <person name="Bruemmer F."/>
            <person name="Labrenz M."/>
            <person name="Spormann A.M."/>
            <person name="Op den Camp H."/>
            <person name="Overmann J."/>
            <person name="Amann R."/>
            <person name="Jetten M.S.M."/>
            <person name="Mascher T."/>
            <person name="Medema M.H."/>
            <person name="Devos D.P."/>
            <person name="Kaster A.-K."/>
            <person name="Ovreas L."/>
            <person name="Rohde M."/>
            <person name="Galperin M.Y."/>
            <person name="Jogler C."/>
        </authorList>
    </citation>
    <scope>NUCLEOTIDE SEQUENCE [LARGE SCALE GENOMIC DNA]</scope>
    <source>
        <strain evidence="22 23">OJF2</strain>
    </source>
</reference>
<comment type="catalytic activity">
    <reaction evidence="1">
        <text>ATP + protein L-histidine = ADP + protein N-phospho-L-histidine.</text>
        <dbReference type="EC" id="2.7.13.3"/>
    </reaction>
</comment>
<protein>
    <recommendedName>
        <fullName evidence="5">Oxygen sensor histidine kinase NreB</fullName>
        <ecNumber evidence="4">2.7.13.3</ecNumber>
    </recommendedName>
    <alternativeName>
        <fullName evidence="18">Nitrogen regulation protein B</fullName>
    </alternativeName>
</protein>
<keyword evidence="11" id="KW-0547">Nucleotide-binding</keyword>
<evidence type="ECO:0000256" key="15">
    <source>
        <dbReference type="ARBA" id="ARBA00023012"/>
    </source>
</evidence>
<keyword evidence="19" id="KW-0175">Coiled coil</keyword>
<dbReference type="InterPro" id="IPR003594">
    <property type="entry name" value="HATPase_dom"/>
</dbReference>
<evidence type="ECO:0000256" key="13">
    <source>
        <dbReference type="ARBA" id="ARBA00022840"/>
    </source>
</evidence>
<evidence type="ECO:0000256" key="7">
    <source>
        <dbReference type="ARBA" id="ARBA00022490"/>
    </source>
</evidence>
<dbReference type="PRINTS" id="PR00344">
    <property type="entry name" value="BCTRLSENSOR"/>
</dbReference>
<dbReference type="KEGG" id="agv:OJF2_40730"/>
<dbReference type="CDD" id="cd00130">
    <property type="entry name" value="PAS"/>
    <property type="match status" value="2"/>
</dbReference>
<evidence type="ECO:0000256" key="17">
    <source>
        <dbReference type="ARBA" id="ARBA00024827"/>
    </source>
</evidence>
<dbReference type="Pfam" id="PF08447">
    <property type="entry name" value="PAS_3"/>
    <property type="match status" value="2"/>
</dbReference>
<dbReference type="Gene3D" id="1.20.5.1930">
    <property type="match status" value="1"/>
</dbReference>
<organism evidence="22 23">
    <name type="scientific">Aquisphaera giovannonii</name>
    <dbReference type="NCBI Taxonomy" id="406548"/>
    <lineage>
        <taxon>Bacteria</taxon>
        <taxon>Pseudomonadati</taxon>
        <taxon>Planctomycetota</taxon>
        <taxon>Planctomycetia</taxon>
        <taxon>Isosphaerales</taxon>
        <taxon>Isosphaeraceae</taxon>
        <taxon>Aquisphaera</taxon>
    </lineage>
</organism>
<dbReference type="InterPro" id="IPR000700">
    <property type="entry name" value="PAS-assoc_C"/>
</dbReference>
<dbReference type="InterPro" id="IPR013656">
    <property type="entry name" value="PAS_4"/>
</dbReference>
<dbReference type="SMART" id="SM00086">
    <property type="entry name" value="PAC"/>
    <property type="match status" value="2"/>
</dbReference>
<dbReference type="InterPro" id="IPR011712">
    <property type="entry name" value="Sig_transdc_His_kin_sub3_dim/P"/>
</dbReference>
<dbReference type="Gene3D" id="3.30.450.40">
    <property type="match status" value="2"/>
</dbReference>
<evidence type="ECO:0000256" key="14">
    <source>
        <dbReference type="ARBA" id="ARBA00023004"/>
    </source>
</evidence>
<name>A0A5B9W6D2_9BACT</name>
<evidence type="ECO:0000256" key="4">
    <source>
        <dbReference type="ARBA" id="ARBA00012438"/>
    </source>
</evidence>
<evidence type="ECO:0000256" key="9">
    <source>
        <dbReference type="ARBA" id="ARBA00022679"/>
    </source>
</evidence>
<dbReference type="InterPro" id="IPR001610">
    <property type="entry name" value="PAC"/>
</dbReference>
<dbReference type="Pfam" id="PF02518">
    <property type="entry name" value="HATPase_c"/>
    <property type="match status" value="1"/>
</dbReference>